<keyword evidence="5" id="KW-1185">Reference proteome</keyword>
<name>A0A369CA46_9GAMM</name>
<evidence type="ECO:0000259" key="3">
    <source>
        <dbReference type="PROSITE" id="PS51186"/>
    </source>
</evidence>
<dbReference type="PANTHER" id="PTHR43626">
    <property type="entry name" value="ACYL-COA N-ACYLTRANSFERASE"/>
    <property type="match status" value="1"/>
</dbReference>
<dbReference type="InterPro" id="IPR000182">
    <property type="entry name" value="GNAT_dom"/>
</dbReference>
<keyword evidence="1 4" id="KW-0808">Transferase</keyword>
<dbReference type="EMBL" id="QPJY01000004">
    <property type="protein sequence ID" value="RCX30769.1"/>
    <property type="molecule type" value="Genomic_DNA"/>
</dbReference>
<evidence type="ECO:0000256" key="1">
    <source>
        <dbReference type="ARBA" id="ARBA00022679"/>
    </source>
</evidence>
<gene>
    <name evidence="4" type="ORF">DFQ59_104207</name>
</gene>
<dbReference type="GO" id="GO:0008080">
    <property type="term" value="F:N-acetyltransferase activity"/>
    <property type="evidence" value="ECO:0007669"/>
    <property type="project" value="InterPro"/>
</dbReference>
<accession>A0A369CA46</accession>
<keyword evidence="2" id="KW-0012">Acyltransferase</keyword>
<proteinExistence type="predicted"/>
<organism evidence="4 5">
    <name type="scientific">Thioalbus denitrificans</name>
    <dbReference type="NCBI Taxonomy" id="547122"/>
    <lineage>
        <taxon>Bacteria</taxon>
        <taxon>Pseudomonadati</taxon>
        <taxon>Pseudomonadota</taxon>
        <taxon>Gammaproteobacteria</taxon>
        <taxon>Chromatiales</taxon>
        <taxon>Ectothiorhodospiraceae</taxon>
        <taxon>Thioalbus</taxon>
    </lineage>
</organism>
<dbReference type="GO" id="GO:0005737">
    <property type="term" value="C:cytoplasm"/>
    <property type="evidence" value="ECO:0007669"/>
    <property type="project" value="TreeGrafter"/>
</dbReference>
<feature type="domain" description="N-acetyltransferase" evidence="3">
    <location>
        <begin position="6"/>
        <end position="138"/>
    </location>
</feature>
<dbReference type="Gene3D" id="3.40.630.30">
    <property type="match status" value="1"/>
</dbReference>
<sequence length="138" mass="15252">MGNGKIVYRESAEPDAAALVALYRAVGWSAAEKPERLRLGLLNSDALVTAWDGERLVGLGNALSDGHLVVYYPHLLVHPDYQGRGIGRRLVERLMARYRGFHQQLLVADGGAVEFYRRCGFERAGGTTPLWIYAGTDH</sequence>
<dbReference type="Pfam" id="PF13508">
    <property type="entry name" value="Acetyltransf_7"/>
    <property type="match status" value="1"/>
</dbReference>
<dbReference type="InterPro" id="IPR016181">
    <property type="entry name" value="Acyl_CoA_acyltransferase"/>
</dbReference>
<dbReference type="SUPFAM" id="SSF55729">
    <property type="entry name" value="Acyl-CoA N-acyltransferases (Nat)"/>
    <property type="match status" value="1"/>
</dbReference>
<dbReference type="PROSITE" id="PS51186">
    <property type="entry name" value="GNAT"/>
    <property type="match status" value="1"/>
</dbReference>
<dbReference type="AlphaFoldDB" id="A0A369CA46"/>
<dbReference type="RefSeq" id="WP_114279745.1">
    <property type="nucleotide sequence ID" value="NZ_QPJY01000004.1"/>
</dbReference>
<reference evidence="4 5" key="1">
    <citation type="submission" date="2018-07" db="EMBL/GenBank/DDBJ databases">
        <title>Genomic Encyclopedia of Type Strains, Phase IV (KMG-IV): sequencing the most valuable type-strain genomes for metagenomic binning, comparative biology and taxonomic classification.</title>
        <authorList>
            <person name="Goeker M."/>
        </authorList>
    </citation>
    <scope>NUCLEOTIDE SEQUENCE [LARGE SCALE GENOMIC DNA]</scope>
    <source>
        <strain evidence="4 5">DSM 26407</strain>
    </source>
</reference>
<dbReference type="CDD" id="cd04301">
    <property type="entry name" value="NAT_SF"/>
    <property type="match status" value="1"/>
</dbReference>
<evidence type="ECO:0000256" key="2">
    <source>
        <dbReference type="ARBA" id="ARBA00023315"/>
    </source>
</evidence>
<dbReference type="InterPro" id="IPR045039">
    <property type="entry name" value="NSI-like"/>
</dbReference>
<protein>
    <submittedName>
        <fullName evidence="4">Acetyltransferase (GNAT) family protein</fullName>
    </submittedName>
</protein>
<dbReference type="PANTHER" id="PTHR43626:SF4">
    <property type="entry name" value="GCN5-RELATED N-ACETYLTRANSFERASE 2, CHLOROPLASTIC"/>
    <property type="match status" value="1"/>
</dbReference>
<dbReference type="Proteomes" id="UP000252707">
    <property type="component" value="Unassembled WGS sequence"/>
</dbReference>
<comment type="caution">
    <text evidence="4">The sequence shown here is derived from an EMBL/GenBank/DDBJ whole genome shotgun (WGS) entry which is preliminary data.</text>
</comment>
<evidence type="ECO:0000313" key="4">
    <source>
        <dbReference type="EMBL" id="RCX30769.1"/>
    </source>
</evidence>
<evidence type="ECO:0000313" key="5">
    <source>
        <dbReference type="Proteomes" id="UP000252707"/>
    </source>
</evidence>
<dbReference type="OrthoDB" id="9775804at2"/>